<proteinExistence type="predicted"/>
<organism evidence="1">
    <name type="scientific">uncultured Caudovirales phage</name>
    <dbReference type="NCBI Taxonomy" id="2100421"/>
    <lineage>
        <taxon>Viruses</taxon>
        <taxon>Duplodnaviria</taxon>
        <taxon>Heunggongvirae</taxon>
        <taxon>Uroviricota</taxon>
        <taxon>Caudoviricetes</taxon>
        <taxon>Peduoviridae</taxon>
        <taxon>Maltschvirus</taxon>
        <taxon>Maltschvirus maltsch</taxon>
    </lineage>
</organism>
<accession>A0A6J5LAY5</accession>
<protein>
    <submittedName>
        <fullName evidence="1">Uncharacterized protein</fullName>
    </submittedName>
</protein>
<sequence>MTYGEHLKNHIERILPKALSKFEEGKSFNLPKIRINRIDAYPSTKEWMRGNIVFGNIFVNVSVDIKDGRMGKLKSFLTNLISNAMDSLNYKYDGMYLDIEQSDDLIEESIKKELRKLR</sequence>
<gene>
    <name evidence="1" type="ORF">UFOVP117_235</name>
</gene>
<evidence type="ECO:0000313" key="1">
    <source>
        <dbReference type="EMBL" id="CAB4130060.1"/>
    </source>
</evidence>
<reference evidence="1" key="1">
    <citation type="submission" date="2020-04" db="EMBL/GenBank/DDBJ databases">
        <authorList>
            <person name="Chiriac C."/>
            <person name="Salcher M."/>
            <person name="Ghai R."/>
            <person name="Kavagutti S V."/>
        </authorList>
    </citation>
    <scope>NUCLEOTIDE SEQUENCE</scope>
</reference>
<dbReference type="EMBL" id="LR796235">
    <property type="protein sequence ID" value="CAB4130060.1"/>
    <property type="molecule type" value="Genomic_DNA"/>
</dbReference>
<name>A0A6J5LAY5_9CAUD</name>